<evidence type="ECO:0000256" key="7">
    <source>
        <dbReference type="ARBA" id="ARBA00023034"/>
    </source>
</evidence>
<evidence type="ECO:0000256" key="2">
    <source>
        <dbReference type="ARBA" id="ARBA00007727"/>
    </source>
</evidence>
<dbReference type="PANTHER" id="PTHR32285:SF253">
    <property type="entry name" value="OS06G0234600 PROTEIN"/>
    <property type="match status" value="1"/>
</dbReference>
<dbReference type="GO" id="GO:0000139">
    <property type="term" value="C:Golgi membrane"/>
    <property type="evidence" value="ECO:0007669"/>
    <property type="project" value="UniProtKB-SubCell"/>
</dbReference>
<reference evidence="15" key="3">
    <citation type="submission" date="2015-04" db="UniProtKB">
        <authorList>
            <consortium name="EnsemblPlants"/>
        </authorList>
    </citation>
    <scope>IDENTIFICATION</scope>
</reference>
<organism evidence="15 16">
    <name type="scientific">Leersia perrieri</name>
    <dbReference type="NCBI Taxonomy" id="77586"/>
    <lineage>
        <taxon>Eukaryota</taxon>
        <taxon>Viridiplantae</taxon>
        <taxon>Streptophyta</taxon>
        <taxon>Embryophyta</taxon>
        <taxon>Tracheophyta</taxon>
        <taxon>Spermatophyta</taxon>
        <taxon>Magnoliopsida</taxon>
        <taxon>Liliopsida</taxon>
        <taxon>Poales</taxon>
        <taxon>Poaceae</taxon>
        <taxon>BOP clade</taxon>
        <taxon>Oryzoideae</taxon>
        <taxon>Oryzeae</taxon>
        <taxon>Oryzinae</taxon>
        <taxon>Leersia</taxon>
    </lineage>
</organism>
<dbReference type="InterPro" id="IPR029962">
    <property type="entry name" value="TBL"/>
</dbReference>
<keyword evidence="3" id="KW-0808">Transferase</keyword>
<dbReference type="HOGENOM" id="CLU_005644_0_0_1"/>
<evidence type="ECO:0000256" key="9">
    <source>
        <dbReference type="ARBA" id="ARBA00023157"/>
    </source>
</evidence>
<feature type="domain" description="Trichome birefringence-like C-terminal" evidence="13">
    <location>
        <begin position="1051"/>
        <end position="1345"/>
    </location>
</feature>
<dbReference type="Gramene" id="LPERR06G07840.1">
    <property type="protein sequence ID" value="LPERR06G07840.1"/>
    <property type="gene ID" value="LPERR06G07840"/>
</dbReference>
<dbReference type="InterPro" id="IPR025846">
    <property type="entry name" value="TBL_N"/>
</dbReference>
<name>A0A0D9WNN9_9ORYZ</name>
<proteinExistence type="inferred from homology"/>
<comment type="similarity">
    <text evidence="2">Belongs to the PC-esterase family. TBL subfamily.</text>
</comment>
<feature type="region of interest" description="Disordered" evidence="11">
    <location>
        <begin position="392"/>
        <end position="444"/>
    </location>
</feature>
<accession>A0A0D9WNN9</accession>
<feature type="domain" description="Trichome birefringence-like C-terminal" evidence="13">
    <location>
        <begin position="6"/>
        <end position="252"/>
    </location>
</feature>
<dbReference type="Pfam" id="PF13839">
    <property type="entry name" value="PC-Esterase"/>
    <property type="match status" value="3"/>
</dbReference>
<protein>
    <recommendedName>
        <fullName evidence="17">Trichome birefringence-like N-terminal domain-containing protein</fullName>
    </recommendedName>
</protein>
<evidence type="ECO:0000256" key="1">
    <source>
        <dbReference type="ARBA" id="ARBA00004323"/>
    </source>
</evidence>
<dbReference type="EnsemblPlants" id="LPERR06G07840.1">
    <property type="protein sequence ID" value="LPERR06G07840.1"/>
    <property type="gene ID" value="LPERR06G07840"/>
</dbReference>
<dbReference type="GO" id="GO:1990538">
    <property type="term" value="F:xylan O-acetyltransferase activity"/>
    <property type="evidence" value="ECO:0007669"/>
    <property type="project" value="UniProtKB-ARBA"/>
</dbReference>
<keyword evidence="16" id="KW-1185">Reference proteome</keyword>
<feature type="domain" description="Trichome birefringence-like C-terminal" evidence="13">
    <location>
        <begin position="618"/>
        <end position="908"/>
    </location>
</feature>
<keyword evidence="5" id="KW-0735">Signal-anchor</keyword>
<evidence type="ECO:0000313" key="16">
    <source>
        <dbReference type="Proteomes" id="UP000032180"/>
    </source>
</evidence>
<feature type="transmembrane region" description="Helical" evidence="12">
    <location>
        <begin position="319"/>
        <end position="338"/>
    </location>
</feature>
<evidence type="ECO:0000256" key="4">
    <source>
        <dbReference type="ARBA" id="ARBA00022692"/>
    </source>
</evidence>
<evidence type="ECO:0000256" key="6">
    <source>
        <dbReference type="ARBA" id="ARBA00022989"/>
    </source>
</evidence>
<dbReference type="InterPro" id="IPR026057">
    <property type="entry name" value="TBL_C"/>
</dbReference>
<keyword evidence="8 12" id="KW-0472">Membrane</keyword>
<keyword evidence="9" id="KW-1015">Disulfide bond</keyword>
<reference evidence="15 16" key="1">
    <citation type="submission" date="2012-08" db="EMBL/GenBank/DDBJ databases">
        <title>Oryza genome evolution.</title>
        <authorList>
            <person name="Wing R.A."/>
        </authorList>
    </citation>
    <scope>NUCLEOTIDE SEQUENCE</scope>
</reference>
<sequence length="1358" mass="151101">MQAEIPTREYSDVHDKFQTWRFPEHDFTLMVMWTEFFVHAEQVVGADGKPTSSFNLHLDRLNANWTRRLPGLDFAVISGGNWFNRPNYLWEGGRRFGCAKCHGEANLTDLGVPYAVRRVVRAAVEGIATCAGCKPGLVAFVRSYSPDHFEDGSWFNGGHCNRTRPLDESEVNPDAAAWELRRVQREEVRRVRETTANARFGLLDVTPAMMLRADGHPGEHYDPSWKRNADTRDCLHWCMPGPVDMWNEVLLQRLVEISPPAAARAGLPDVAAKQTAATVQNKDLTAACAGHGTSKLTLRQRSEAVEEVKQPWAAASKNAALFAFFVLVLPALMILVGVSHTPAAATKFSWTMLGSLTAVQAGRRRRWRLPVGARPCAFAATALGADPRRIYDGRRQIPSQPSPPPTSTGGALSLRLPPLDPATAGNGGALPQRRSPLDPHHTPPTTFINLDVFDRYVRDLAGRRCPDAAPRVPMYGFDDQARRMTATTPWSSSNIFIYDIEANSIRILSNQGMIYVKFLLKMTNNDRMAMLDYVDDMDHMHTGYADKEIEATDSGVAQKRVEDNYQCDTSTGRWVREPSGPVYTNLTCPTLPDSKNCQKYGKDPDHLYWRWQPDGCDLPRSSPERFLSTVRGKRLAFLGDSLARNQMESLLCLLSQAETPTKAFTDDADEDGVQEWRFPAHGFTLMAITTRFLARADTVLGADGNPTASFDIHLDAPDPVWASRLPELDYAVFSTGNWFFRTNYFSEGGRRVGCSGCNDADLDDIGVAHAVRRVVRAALEATARCRDCKRGLVAFVRTYTPSHFEHGSWFDGGYCNRTRPLEESEAPSWDQSVGWELRRAQIEEVTTARKTTTTARTRFEVLDVTKAMMLRADGHPGWHYDKRSSGNANDCLHWCLPGPVDLWNDVLLYKIAHISPPAPIQSSPASRQLPPAAADETARRANVFEAIPLVARKNALALIVTCVLALPALAILVLGAVPSAVPSMLGWRTTASTMAVEEECDVSRGRWVRDPRGPIYTNVTCPTVADYVNCQKFGKDPGYLYWRWQPDGCDLPRFSPAKFLAAVRGKRLAFIGDSLARNHMESLLCLLSQAETPTDMQGAGAYAAGFWRWHFPEHEFTLMAVWTEFFVHAVTVAGGNRTGPFDIHLDRLDPDGGGGWTRRLPELDYAVISGGNWFFRSNYLWERGRRFGCVGCVDPGIAHFPISYAVGRVAHAALDAIAACRGCKRGLVTFLRTYTPDHFENGSWFSGGYCNRTRPLEAAEVRSDSVAWELRAAQIEEVRRVREKTAASGGGRGRFGLLDVTPAMMTRADGHPGEHHHRWKGKNANDCLHLCLPGPIDTWSEMLLRRIVEFSPPSAPPQ</sequence>
<evidence type="ECO:0000256" key="3">
    <source>
        <dbReference type="ARBA" id="ARBA00022679"/>
    </source>
</evidence>
<dbReference type="Proteomes" id="UP000032180">
    <property type="component" value="Chromosome 6"/>
</dbReference>
<feature type="domain" description="Trichome birefringence-like N-terminal" evidence="14">
    <location>
        <begin position="998"/>
        <end position="1050"/>
    </location>
</feature>
<keyword evidence="10" id="KW-0325">Glycoprotein</keyword>
<evidence type="ECO:0000256" key="11">
    <source>
        <dbReference type="SAM" id="MobiDB-lite"/>
    </source>
</evidence>
<evidence type="ECO:0008006" key="17">
    <source>
        <dbReference type="Google" id="ProtNLM"/>
    </source>
</evidence>
<evidence type="ECO:0000256" key="12">
    <source>
        <dbReference type="SAM" id="Phobius"/>
    </source>
</evidence>
<evidence type="ECO:0000259" key="13">
    <source>
        <dbReference type="Pfam" id="PF13839"/>
    </source>
</evidence>
<dbReference type="PANTHER" id="PTHR32285">
    <property type="entry name" value="PROTEIN TRICHOME BIREFRINGENCE-LIKE 9-RELATED"/>
    <property type="match status" value="1"/>
</dbReference>
<comment type="subcellular location">
    <subcellularLocation>
        <location evidence="1">Golgi apparatus membrane</location>
        <topology evidence="1">Single-pass type II membrane protein</topology>
    </subcellularLocation>
</comment>
<evidence type="ECO:0000256" key="8">
    <source>
        <dbReference type="ARBA" id="ARBA00023136"/>
    </source>
</evidence>
<evidence type="ECO:0000256" key="10">
    <source>
        <dbReference type="ARBA" id="ARBA00023180"/>
    </source>
</evidence>
<keyword evidence="7" id="KW-0333">Golgi apparatus</keyword>
<dbReference type="STRING" id="77586.A0A0D9WNN9"/>
<dbReference type="Pfam" id="PF14416">
    <property type="entry name" value="PMR5N"/>
    <property type="match status" value="2"/>
</dbReference>
<evidence type="ECO:0000259" key="14">
    <source>
        <dbReference type="Pfam" id="PF14416"/>
    </source>
</evidence>
<evidence type="ECO:0000256" key="5">
    <source>
        <dbReference type="ARBA" id="ARBA00022968"/>
    </source>
</evidence>
<evidence type="ECO:0000313" key="15">
    <source>
        <dbReference type="EnsemblPlants" id="LPERR06G07840.1"/>
    </source>
</evidence>
<keyword evidence="4 12" id="KW-0812">Transmembrane</keyword>
<keyword evidence="6 12" id="KW-1133">Transmembrane helix</keyword>
<reference evidence="16" key="2">
    <citation type="submission" date="2013-12" db="EMBL/GenBank/DDBJ databases">
        <authorList>
            <person name="Yu Y."/>
            <person name="Lee S."/>
            <person name="de Baynast K."/>
            <person name="Wissotski M."/>
            <person name="Liu L."/>
            <person name="Talag J."/>
            <person name="Goicoechea J."/>
            <person name="Angelova A."/>
            <person name="Jetty R."/>
            <person name="Kudrna D."/>
            <person name="Golser W."/>
            <person name="Rivera L."/>
            <person name="Zhang J."/>
            <person name="Wing R."/>
        </authorList>
    </citation>
    <scope>NUCLEOTIDE SEQUENCE</scope>
</reference>
<feature type="domain" description="Trichome birefringence-like N-terminal" evidence="14">
    <location>
        <begin position="566"/>
        <end position="617"/>
    </location>
</feature>